<dbReference type="GO" id="GO:0009014">
    <property type="term" value="F:succinyl-diaminopimelate desuccinylase activity"/>
    <property type="evidence" value="ECO:0007669"/>
    <property type="project" value="UniProtKB-EC"/>
</dbReference>
<evidence type="ECO:0000256" key="2">
    <source>
        <dbReference type="ARBA" id="ARBA00005130"/>
    </source>
</evidence>
<evidence type="ECO:0000256" key="6">
    <source>
        <dbReference type="ARBA" id="ARBA00022801"/>
    </source>
</evidence>
<dbReference type="NCBIfam" id="TIGR01910">
    <property type="entry name" value="DapE-ArgE"/>
    <property type="match status" value="1"/>
</dbReference>
<dbReference type="InterPro" id="IPR002933">
    <property type="entry name" value="Peptidase_M20"/>
</dbReference>
<evidence type="ECO:0000256" key="1">
    <source>
        <dbReference type="ARBA" id="ARBA00001947"/>
    </source>
</evidence>
<dbReference type="EC" id="3.5.1.18" evidence="4"/>
<comment type="catalytic activity">
    <reaction evidence="9">
        <text>N-succinyl-(2S,6S)-2,6-diaminopimelate + H2O = (2S,6S)-2,6-diaminopimelate + succinate</text>
        <dbReference type="Rhea" id="RHEA:22608"/>
        <dbReference type="ChEBI" id="CHEBI:15377"/>
        <dbReference type="ChEBI" id="CHEBI:30031"/>
        <dbReference type="ChEBI" id="CHEBI:57609"/>
        <dbReference type="ChEBI" id="CHEBI:58087"/>
        <dbReference type="EC" id="3.5.1.18"/>
    </reaction>
</comment>
<proteinExistence type="inferred from homology"/>
<comment type="pathway">
    <text evidence="2">Amino-acid biosynthesis; L-lysine biosynthesis via DAP pathway; LL-2,6-diaminopimelate from (S)-tetrahydrodipicolinate (succinylase route): step 3/3.</text>
</comment>
<evidence type="ECO:0000256" key="5">
    <source>
        <dbReference type="ARBA" id="ARBA00016853"/>
    </source>
</evidence>
<sequence length="442" mass="47423">MTLAQRIARHVESNSDRLVQTLCDLIAFPSIVKVDPREAGPGERDCQLYLQQRLAALGMTTDLWDADGPALYAKYQGRPGANKGRTFEGRPNLGGVLRGSGGGRSIMLNGHVDVVPAGAAEHWHSDPFTPVVKEGAVYGRGSVDMKGGVACMLMALTFLQELKVPLAGDVVFTTVVDEEIGGMGSLAMVDRGFRADAGIMTEPTANRIAPICHGVLWGRIVLEGIGGHAELTPNSWDASGPVDAIVLCRQMLDSIDILNRRWQYDPRKNHPLMDLPNQIIVTQLKAGEHPASLAGRAEIIIDVQYLPAEKDEFGLGGHVKRELEEYLARVCDVDPYLRAHPARIEWILDADCAEVSANHPFVTTFQSAVAEAAMPPGLAGFGAHSDIGLPGLFGTPTVNFGPGDPALCHQPNEHVPVADLMSCTTAIALAIARWSGPSESQN</sequence>
<dbReference type="InterPro" id="IPR010182">
    <property type="entry name" value="ArgE/DapE"/>
</dbReference>
<evidence type="ECO:0000256" key="9">
    <source>
        <dbReference type="ARBA" id="ARBA00051301"/>
    </source>
</evidence>
<dbReference type="Gene3D" id="3.40.630.10">
    <property type="entry name" value="Zn peptidases"/>
    <property type="match status" value="1"/>
</dbReference>
<gene>
    <name evidence="10" type="ORF">NG99_13595</name>
</gene>
<dbReference type="Pfam" id="PF01546">
    <property type="entry name" value="Peptidase_M20"/>
    <property type="match status" value="1"/>
</dbReference>
<evidence type="ECO:0000256" key="3">
    <source>
        <dbReference type="ARBA" id="ARBA00006247"/>
    </source>
</evidence>
<evidence type="ECO:0000256" key="7">
    <source>
        <dbReference type="ARBA" id="ARBA00022833"/>
    </source>
</evidence>
<comment type="caution">
    <text evidence="10">The sequence shown here is derived from an EMBL/GenBank/DDBJ whole genome shotgun (WGS) entry which is preliminary data.</text>
</comment>
<dbReference type="InterPro" id="IPR001261">
    <property type="entry name" value="ArgE/DapE_CS"/>
</dbReference>
<accession>A0A0A3Z0N9</accession>
<dbReference type="GO" id="GO:0009089">
    <property type="term" value="P:lysine biosynthetic process via diaminopimelate"/>
    <property type="evidence" value="ECO:0007669"/>
    <property type="project" value="UniProtKB-UniPathway"/>
</dbReference>
<dbReference type="STRING" id="371042.NG99_13595"/>
<evidence type="ECO:0000313" key="10">
    <source>
        <dbReference type="EMBL" id="KGT92430.1"/>
    </source>
</evidence>
<keyword evidence="8" id="KW-0170">Cobalt</keyword>
<dbReference type="UniPathway" id="UPA00034">
    <property type="reaction ID" value="UER00021"/>
</dbReference>
<dbReference type="Proteomes" id="UP000030351">
    <property type="component" value="Unassembled WGS sequence"/>
</dbReference>
<dbReference type="AlphaFoldDB" id="A0A0A3Z0N9"/>
<dbReference type="EMBL" id="JRUQ01000040">
    <property type="protein sequence ID" value="KGT92430.1"/>
    <property type="molecule type" value="Genomic_DNA"/>
</dbReference>
<name>A0A0A3Z0N9_9GAMM</name>
<dbReference type="RefSeq" id="WP_034893704.1">
    <property type="nucleotide sequence ID" value="NZ_JRUQ01000040.1"/>
</dbReference>
<dbReference type="eggNOG" id="COG0624">
    <property type="taxonomic scope" value="Bacteria"/>
</dbReference>
<dbReference type="PANTHER" id="PTHR43808:SF25">
    <property type="entry name" value="PEPTIDASE M20 DIMERISATION DOMAIN-CONTAINING PROTEIN"/>
    <property type="match status" value="1"/>
</dbReference>
<dbReference type="PROSITE" id="PS00758">
    <property type="entry name" value="ARGE_DAPE_CPG2_1"/>
    <property type="match status" value="1"/>
</dbReference>
<keyword evidence="7" id="KW-0862">Zinc</keyword>
<dbReference type="PANTHER" id="PTHR43808">
    <property type="entry name" value="ACETYLORNITHINE DEACETYLASE"/>
    <property type="match status" value="1"/>
</dbReference>
<organism evidence="10 11">
    <name type="scientific">Erwinia typographi</name>
    <dbReference type="NCBI Taxonomy" id="371042"/>
    <lineage>
        <taxon>Bacteria</taxon>
        <taxon>Pseudomonadati</taxon>
        <taxon>Pseudomonadota</taxon>
        <taxon>Gammaproteobacteria</taxon>
        <taxon>Enterobacterales</taxon>
        <taxon>Erwiniaceae</taxon>
        <taxon>Erwinia</taxon>
    </lineage>
</organism>
<protein>
    <recommendedName>
        <fullName evidence="5">Probable succinyl-diaminopimelate desuccinylase</fullName>
        <ecNumber evidence="4">3.5.1.18</ecNumber>
    </recommendedName>
</protein>
<evidence type="ECO:0000256" key="8">
    <source>
        <dbReference type="ARBA" id="ARBA00023285"/>
    </source>
</evidence>
<comment type="cofactor">
    <cofactor evidence="1">
        <name>Zn(2+)</name>
        <dbReference type="ChEBI" id="CHEBI:29105"/>
    </cofactor>
</comment>
<comment type="similarity">
    <text evidence="3">Belongs to the peptidase M20A family.</text>
</comment>
<evidence type="ECO:0000313" key="11">
    <source>
        <dbReference type="Proteomes" id="UP000030351"/>
    </source>
</evidence>
<reference evidence="10 11" key="1">
    <citation type="submission" date="2014-10" db="EMBL/GenBank/DDBJ databases">
        <title>Genome sequence of Erwinia typographi M043b.</title>
        <authorList>
            <person name="Chan K.-G."/>
            <person name="Tan W.-S."/>
        </authorList>
    </citation>
    <scope>NUCLEOTIDE SEQUENCE [LARGE SCALE GENOMIC DNA]</scope>
    <source>
        <strain evidence="10 11">M043b</strain>
    </source>
</reference>
<dbReference type="SUPFAM" id="SSF53187">
    <property type="entry name" value="Zn-dependent exopeptidases"/>
    <property type="match status" value="1"/>
</dbReference>
<evidence type="ECO:0000256" key="4">
    <source>
        <dbReference type="ARBA" id="ARBA00011921"/>
    </source>
</evidence>
<keyword evidence="11" id="KW-1185">Reference proteome</keyword>
<dbReference type="OrthoDB" id="3665926at2"/>
<dbReference type="Gene3D" id="3.30.70.360">
    <property type="match status" value="1"/>
</dbReference>
<dbReference type="InterPro" id="IPR050072">
    <property type="entry name" value="Peptidase_M20A"/>
</dbReference>
<keyword evidence="6" id="KW-0378">Hydrolase</keyword>